<proteinExistence type="predicted"/>
<keyword evidence="2" id="KW-1185">Reference proteome</keyword>
<sequence length="108" mass="11889">MAYQILSTATGVHRKGVAVHIGEPLPDQKLDTRAVNRDPGPFFSRRAMGLSLSVSNTAKVDERLEKGEEEGVHLMSKSKPRHNFNGLLTKMKISETVCLPEADSNEKS</sequence>
<organism evidence="1 2">
    <name type="scientific">Melipona bicolor</name>
    <dbReference type="NCBI Taxonomy" id="60889"/>
    <lineage>
        <taxon>Eukaryota</taxon>
        <taxon>Metazoa</taxon>
        <taxon>Ecdysozoa</taxon>
        <taxon>Arthropoda</taxon>
        <taxon>Hexapoda</taxon>
        <taxon>Insecta</taxon>
        <taxon>Pterygota</taxon>
        <taxon>Neoptera</taxon>
        <taxon>Endopterygota</taxon>
        <taxon>Hymenoptera</taxon>
        <taxon>Apocrita</taxon>
        <taxon>Aculeata</taxon>
        <taxon>Apoidea</taxon>
        <taxon>Anthophila</taxon>
        <taxon>Apidae</taxon>
        <taxon>Melipona</taxon>
    </lineage>
</organism>
<name>A0AA40KTW5_9HYME</name>
<dbReference type="AlphaFoldDB" id="A0AA40KTW5"/>
<evidence type="ECO:0000313" key="2">
    <source>
        <dbReference type="Proteomes" id="UP001177670"/>
    </source>
</evidence>
<comment type="caution">
    <text evidence="1">The sequence shown here is derived from an EMBL/GenBank/DDBJ whole genome shotgun (WGS) entry which is preliminary data.</text>
</comment>
<protein>
    <submittedName>
        <fullName evidence="1">Uncharacterized protein</fullName>
    </submittedName>
</protein>
<evidence type="ECO:0000313" key="1">
    <source>
        <dbReference type="EMBL" id="KAK1132523.1"/>
    </source>
</evidence>
<reference evidence="1" key="1">
    <citation type="submission" date="2021-10" db="EMBL/GenBank/DDBJ databases">
        <title>Melipona bicolor Genome sequencing and assembly.</title>
        <authorList>
            <person name="Araujo N.S."/>
            <person name="Arias M.C."/>
        </authorList>
    </citation>
    <scope>NUCLEOTIDE SEQUENCE</scope>
    <source>
        <strain evidence="1">USP_2M_L1-L4_2017</strain>
        <tissue evidence="1">Whole body</tissue>
    </source>
</reference>
<accession>A0AA40KTW5</accession>
<dbReference type="EMBL" id="JAHYIQ010000004">
    <property type="protein sequence ID" value="KAK1132523.1"/>
    <property type="molecule type" value="Genomic_DNA"/>
</dbReference>
<dbReference type="Proteomes" id="UP001177670">
    <property type="component" value="Unassembled WGS sequence"/>
</dbReference>
<gene>
    <name evidence="1" type="ORF">K0M31_013906</name>
</gene>